<evidence type="ECO:0000256" key="1">
    <source>
        <dbReference type="ARBA" id="ARBA00022679"/>
    </source>
</evidence>
<dbReference type="RefSeq" id="WP_208812193.1">
    <property type="nucleotide sequence ID" value="NZ_WVUH01000039.1"/>
</dbReference>
<dbReference type="Pfam" id="PF02518">
    <property type="entry name" value="HATPase_c"/>
    <property type="match status" value="1"/>
</dbReference>
<dbReference type="Pfam" id="PF07730">
    <property type="entry name" value="HisKA_3"/>
    <property type="match status" value="1"/>
</dbReference>
<accession>A0ABS3VMS7</accession>
<keyword evidence="7" id="KW-1185">Reference proteome</keyword>
<comment type="caution">
    <text evidence="6">The sequence shown here is derived from an EMBL/GenBank/DDBJ whole genome shotgun (WGS) entry which is preliminary data.</text>
</comment>
<dbReference type="EMBL" id="WVUH01000039">
    <property type="protein sequence ID" value="MBO4205830.1"/>
    <property type="molecule type" value="Genomic_DNA"/>
</dbReference>
<feature type="domain" description="Histidine kinase/HSP90-like ATPase" evidence="5">
    <location>
        <begin position="302"/>
        <end position="392"/>
    </location>
</feature>
<feature type="transmembrane region" description="Helical" evidence="4">
    <location>
        <begin position="115"/>
        <end position="137"/>
    </location>
</feature>
<dbReference type="InterPro" id="IPR050482">
    <property type="entry name" value="Sensor_HK_TwoCompSys"/>
</dbReference>
<evidence type="ECO:0000256" key="3">
    <source>
        <dbReference type="ARBA" id="ARBA00023012"/>
    </source>
</evidence>
<name>A0ABS3VMS7_MICEH</name>
<dbReference type="PANTHER" id="PTHR24421">
    <property type="entry name" value="NITRATE/NITRITE SENSOR PROTEIN NARX-RELATED"/>
    <property type="match status" value="1"/>
</dbReference>
<sequence length="392" mass="41886">MDRAPHPVAPSHWRWIWDLYFAVCLVVVLVLVVEEQAVSLPARLAAAVLLSLMALWYTAYGRAAVRGADGSRESWIFVGVAALLFLAAVAFVPTSTFALPVICPMVFLALPLTRAALVVILLNVLPPAITAIHAGTLARVHDLLPIAVLGVIFALLVGAYIDRIAGQNDERAQIIAELQARRAEVARLSHEAGVAEERARLAAEIHDTLAQGFTSIITLIQAAESEADTDRDAAYRHLGMAVRTARENLAEARAMVTALTPTSLRTETLADAIGRQVDRLAEETGIGAEYEVDGVTGELPTAVEVVLLRTVQETLANVRKHAHASDVAVRLSFTDTSVTLTVTDDGIGFDSTTGSHGFGLRGMRARAEQIGATLEISSVPGEGTTVRLEASR</sequence>
<dbReference type="InterPro" id="IPR036890">
    <property type="entry name" value="HATPase_C_sf"/>
</dbReference>
<proteinExistence type="predicted"/>
<evidence type="ECO:0000256" key="4">
    <source>
        <dbReference type="SAM" id="Phobius"/>
    </source>
</evidence>
<feature type="transmembrane region" description="Helical" evidence="4">
    <location>
        <begin position="143"/>
        <end position="161"/>
    </location>
</feature>
<reference evidence="6 7" key="1">
    <citation type="submission" date="2019-12" db="EMBL/GenBank/DDBJ databases">
        <title>Whole genome sequencing of endophytic Actinobacterium Micromonospora sp. MPMI6T.</title>
        <authorList>
            <person name="Evv R."/>
            <person name="Podile A.R."/>
        </authorList>
    </citation>
    <scope>NUCLEOTIDE SEQUENCE [LARGE SCALE GENOMIC DNA]</scope>
    <source>
        <strain evidence="6 7">MPMI6</strain>
    </source>
</reference>
<feature type="transmembrane region" description="Helical" evidence="4">
    <location>
        <begin position="40"/>
        <end position="60"/>
    </location>
</feature>
<keyword evidence="2 6" id="KW-0418">Kinase</keyword>
<dbReference type="InterPro" id="IPR017205">
    <property type="entry name" value="Sig_transdc_His_kinase_ChrS"/>
</dbReference>
<keyword evidence="4" id="KW-1133">Transmembrane helix</keyword>
<keyword evidence="4" id="KW-0472">Membrane</keyword>
<organism evidence="6 7">
    <name type="scientific">Micromonospora echinofusca</name>
    <dbReference type="NCBI Taxonomy" id="47858"/>
    <lineage>
        <taxon>Bacteria</taxon>
        <taxon>Bacillati</taxon>
        <taxon>Actinomycetota</taxon>
        <taxon>Actinomycetes</taxon>
        <taxon>Micromonosporales</taxon>
        <taxon>Micromonosporaceae</taxon>
        <taxon>Micromonospora</taxon>
    </lineage>
</organism>
<feature type="transmembrane region" description="Helical" evidence="4">
    <location>
        <begin position="75"/>
        <end position="103"/>
    </location>
</feature>
<gene>
    <name evidence="6" type="ORF">GSF22_07395</name>
</gene>
<dbReference type="PANTHER" id="PTHR24421:SF62">
    <property type="entry name" value="SENSORY TRANSDUCTION HISTIDINE KINASE"/>
    <property type="match status" value="1"/>
</dbReference>
<evidence type="ECO:0000259" key="5">
    <source>
        <dbReference type="SMART" id="SM00387"/>
    </source>
</evidence>
<dbReference type="InterPro" id="IPR011712">
    <property type="entry name" value="Sig_transdc_His_kin_sub3_dim/P"/>
</dbReference>
<evidence type="ECO:0000313" key="6">
    <source>
        <dbReference type="EMBL" id="MBO4205830.1"/>
    </source>
</evidence>
<protein>
    <submittedName>
        <fullName evidence="6">Sensor histidine kinase</fullName>
    </submittedName>
</protein>
<keyword evidence="4" id="KW-0812">Transmembrane</keyword>
<dbReference type="GO" id="GO:0016301">
    <property type="term" value="F:kinase activity"/>
    <property type="evidence" value="ECO:0007669"/>
    <property type="project" value="UniProtKB-KW"/>
</dbReference>
<dbReference type="Gene3D" id="3.30.565.10">
    <property type="entry name" value="Histidine kinase-like ATPase, C-terminal domain"/>
    <property type="match status" value="1"/>
</dbReference>
<dbReference type="CDD" id="cd16917">
    <property type="entry name" value="HATPase_UhpB-NarQ-NarX-like"/>
    <property type="match status" value="1"/>
</dbReference>
<keyword evidence="1" id="KW-0808">Transferase</keyword>
<dbReference type="Gene3D" id="1.20.5.1930">
    <property type="match status" value="1"/>
</dbReference>
<keyword evidence="3" id="KW-0902">Two-component regulatory system</keyword>
<evidence type="ECO:0000256" key="2">
    <source>
        <dbReference type="ARBA" id="ARBA00022777"/>
    </source>
</evidence>
<dbReference type="PIRSF" id="PIRSF037434">
    <property type="entry name" value="STHK_ChrS"/>
    <property type="match status" value="1"/>
</dbReference>
<dbReference type="InterPro" id="IPR003594">
    <property type="entry name" value="HATPase_dom"/>
</dbReference>
<dbReference type="Proteomes" id="UP000823521">
    <property type="component" value="Unassembled WGS sequence"/>
</dbReference>
<dbReference type="SMART" id="SM00387">
    <property type="entry name" value="HATPase_c"/>
    <property type="match status" value="1"/>
</dbReference>
<feature type="transmembrane region" description="Helical" evidence="4">
    <location>
        <begin position="15"/>
        <end position="33"/>
    </location>
</feature>
<dbReference type="SUPFAM" id="SSF55874">
    <property type="entry name" value="ATPase domain of HSP90 chaperone/DNA topoisomerase II/histidine kinase"/>
    <property type="match status" value="1"/>
</dbReference>
<evidence type="ECO:0000313" key="7">
    <source>
        <dbReference type="Proteomes" id="UP000823521"/>
    </source>
</evidence>